<accession>A0A4P9WSR0</accession>
<organism evidence="1 2">
    <name type="scientific">Caulochytrium protostelioides</name>
    <dbReference type="NCBI Taxonomy" id="1555241"/>
    <lineage>
        <taxon>Eukaryota</taxon>
        <taxon>Fungi</taxon>
        <taxon>Fungi incertae sedis</taxon>
        <taxon>Chytridiomycota</taxon>
        <taxon>Chytridiomycota incertae sedis</taxon>
        <taxon>Chytridiomycetes</taxon>
        <taxon>Caulochytriales</taxon>
        <taxon>Caulochytriaceae</taxon>
        <taxon>Caulochytrium</taxon>
    </lineage>
</organism>
<evidence type="ECO:0000313" key="2">
    <source>
        <dbReference type="Proteomes" id="UP000268535"/>
    </source>
</evidence>
<reference evidence="2" key="1">
    <citation type="journal article" date="2018" name="Nat. Microbiol.">
        <title>Leveraging single-cell genomics to expand the fungal tree of life.</title>
        <authorList>
            <person name="Ahrendt S.R."/>
            <person name="Quandt C.A."/>
            <person name="Ciobanu D."/>
            <person name="Clum A."/>
            <person name="Salamov A."/>
            <person name="Andreopoulos B."/>
            <person name="Cheng J.F."/>
            <person name="Woyke T."/>
            <person name="Pelin A."/>
            <person name="Henrissat B."/>
            <person name="Reynolds N.K."/>
            <person name="Benny G.L."/>
            <person name="Smith M.E."/>
            <person name="James T.Y."/>
            <person name="Grigoriev I.V."/>
        </authorList>
    </citation>
    <scope>NUCLEOTIDE SEQUENCE [LARGE SCALE GENOMIC DNA]</scope>
    <source>
        <strain evidence="2">ATCC 52028</strain>
    </source>
</reference>
<sequence length="141" mass="16339">MARRHDQFFPLELLAHFYRLLKAGLESKSMVIIHAIVVNSVKLMHLDLPGVHVVIPAWLDGFMYMIQSPWVLLPETTRCAAAQILLSFCDLPDHLFPDDIENTDDVRPEIWRRRAFEILLTLCNEEFVSSREVIPVVQNML</sequence>
<name>A0A4P9WSR0_9FUNG</name>
<dbReference type="Proteomes" id="UP000268535">
    <property type="component" value="Unassembled WGS sequence"/>
</dbReference>
<gene>
    <name evidence="1" type="ORF">CAUPRSCDRAFT_13050</name>
</gene>
<evidence type="ECO:0000313" key="1">
    <source>
        <dbReference type="EMBL" id="RKO95233.1"/>
    </source>
</evidence>
<proteinExistence type="predicted"/>
<dbReference type="AlphaFoldDB" id="A0A4P9WSR0"/>
<dbReference type="EMBL" id="ML012433">
    <property type="protein sequence ID" value="RKO95233.1"/>
    <property type="molecule type" value="Genomic_DNA"/>
</dbReference>
<protein>
    <submittedName>
        <fullName evidence="1">Uncharacterized protein</fullName>
    </submittedName>
</protein>